<evidence type="ECO:0000256" key="1">
    <source>
        <dbReference type="SAM" id="MobiDB-lite"/>
    </source>
</evidence>
<accession>A0AAD7CDQ0</accession>
<proteinExistence type="predicted"/>
<protein>
    <submittedName>
        <fullName evidence="2">Uncharacterized protein</fullName>
    </submittedName>
</protein>
<gene>
    <name evidence="2" type="ORF">B0H17DRAFT_1103395</name>
</gene>
<name>A0AAD7CDQ0_MYCRO</name>
<evidence type="ECO:0000313" key="3">
    <source>
        <dbReference type="Proteomes" id="UP001221757"/>
    </source>
</evidence>
<organism evidence="2 3">
    <name type="scientific">Mycena rosella</name>
    <name type="common">Pink bonnet</name>
    <name type="synonym">Agaricus rosellus</name>
    <dbReference type="NCBI Taxonomy" id="1033263"/>
    <lineage>
        <taxon>Eukaryota</taxon>
        <taxon>Fungi</taxon>
        <taxon>Dikarya</taxon>
        <taxon>Basidiomycota</taxon>
        <taxon>Agaricomycotina</taxon>
        <taxon>Agaricomycetes</taxon>
        <taxon>Agaricomycetidae</taxon>
        <taxon>Agaricales</taxon>
        <taxon>Marasmiineae</taxon>
        <taxon>Mycenaceae</taxon>
        <taxon>Mycena</taxon>
    </lineage>
</organism>
<dbReference type="AlphaFoldDB" id="A0AAD7CDQ0"/>
<dbReference type="EMBL" id="JARKIE010000384">
    <property type="protein sequence ID" value="KAJ7646223.1"/>
    <property type="molecule type" value="Genomic_DNA"/>
</dbReference>
<comment type="caution">
    <text evidence="2">The sequence shown here is derived from an EMBL/GenBank/DDBJ whole genome shotgun (WGS) entry which is preliminary data.</text>
</comment>
<feature type="non-terminal residue" evidence="2">
    <location>
        <position position="1"/>
    </location>
</feature>
<keyword evidence="3" id="KW-1185">Reference proteome</keyword>
<sequence>LCCYVQRTHPRPRAANSTPLKRRRRESANAISPPQPSLPLLKKEKNKRNTKRDENGPCRAWHGRRRLLTVL</sequence>
<dbReference type="Proteomes" id="UP001221757">
    <property type="component" value="Unassembled WGS sequence"/>
</dbReference>
<reference evidence="2" key="1">
    <citation type="submission" date="2023-03" db="EMBL/GenBank/DDBJ databases">
        <title>Massive genome expansion in bonnet fungi (Mycena s.s.) driven by repeated elements and novel gene families across ecological guilds.</title>
        <authorList>
            <consortium name="Lawrence Berkeley National Laboratory"/>
            <person name="Harder C.B."/>
            <person name="Miyauchi S."/>
            <person name="Viragh M."/>
            <person name="Kuo A."/>
            <person name="Thoen E."/>
            <person name="Andreopoulos B."/>
            <person name="Lu D."/>
            <person name="Skrede I."/>
            <person name="Drula E."/>
            <person name="Henrissat B."/>
            <person name="Morin E."/>
            <person name="Kohler A."/>
            <person name="Barry K."/>
            <person name="LaButti K."/>
            <person name="Morin E."/>
            <person name="Salamov A."/>
            <person name="Lipzen A."/>
            <person name="Mereny Z."/>
            <person name="Hegedus B."/>
            <person name="Baldrian P."/>
            <person name="Stursova M."/>
            <person name="Weitz H."/>
            <person name="Taylor A."/>
            <person name="Grigoriev I.V."/>
            <person name="Nagy L.G."/>
            <person name="Martin F."/>
            <person name="Kauserud H."/>
        </authorList>
    </citation>
    <scope>NUCLEOTIDE SEQUENCE</scope>
    <source>
        <strain evidence="2">CBHHK067</strain>
    </source>
</reference>
<feature type="region of interest" description="Disordered" evidence="1">
    <location>
        <begin position="1"/>
        <end position="61"/>
    </location>
</feature>
<evidence type="ECO:0000313" key="2">
    <source>
        <dbReference type="EMBL" id="KAJ7646223.1"/>
    </source>
</evidence>